<gene>
    <name evidence="3" type="ORF">LA521A_27670</name>
</gene>
<proteinExistence type="predicted"/>
<dbReference type="EMBL" id="AP027041">
    <property type="protein sequence ID" value="BDU17566.1"/>
    <property type="molecule type" value="Genomic_DNA"/>
</dbReference>
<dbReference type="InterPro" id="IPR025319">
    <property type="entry name" value="DUF4224"/>
</dbReference>
<dbReference type="Proteomes" id="UP001317822">
    <property type="component" value="Chromosome"/>
</dbReference>
<organism evidence="3 4">
    <name type="scientific">Lysobacter auxotrophicus</name>
    <dbReference type="NCBI Taxonomy" id="2992573"/>
    <lineage>
        <taxon>Bacteria</taxon>
        <taxon>Pseudomonadati</taxon>
        <taxon>Pseudomonadota</taxon>
        <taxon>Gammaproteobacteria</taxon>
        <taxon>Lysobacterales</taxon>
        <taxon>Lysobacteraceae</taxon>
        <taxon>Lysobacter</taxon>
    </lineage>
</organism>
<protein>
    <submittedName>
        <fullName evidence="3">DUF4224 domain-containing protein</fullName>
    </submittedName>
</protein>
<evidence type="ECO:0000256" key="1">
    <source>
        <dbReference type="SAM" id="MobiDB-lite"/>
    </source>
</evidence>
<accession>A0ABM8DG57</accession>
<sequence length="76" mass="8072">MSDTWLSPDEVGELTGLRPNSWKAQCRKLAAMGVPFRPNGAGRPLVERAAVLNSTKAPAKGNTRGPNWEGLNGKAA</sequence>
<evidence type="ECO:0000313" key="4">
    <source>
        <dbReference type="Proteomes" id="UP001317822"/>
    </source>
</evidence>
<evidence type="ECO:0000313" key="3">
    <source>
        <dbReference type="EMBL" id="BDU17566.1"/>
    </source>
</evidence>
<reference evidence="3 4" key="1">
    <citation type="journal article" date="2023" name="Int. J. Syst. Evol. Microbiol.">
        <title>Physiological and genomic analyses of cobalamin (vitamin B12)-auxotrophy of Lysobacter auxotrophicus sp. nov., a methionine-auxotrophic chitinolytic bacterium isolated from chitin-treated soil.</title>
        <authorList>
            <person name="Saito A."/>
            <person name="Dohra H."/>
            <person name="Hamada M."/>
            <person name="Moriuchi R."/>
            <person name="Kotsuchibashi Y."/>
            <person name="Mori K."/>
        </authorList>
    </citation>
    <scope>NUCLEOTIDE SEQUENCE [LARGE SCALE GENOMIC DNA]</scope>
    <source>
        <strain evidence="3 4">5-21a</strain>
    </source>
</reference>
<keyword evidence="4" id="KW-1185">Reference proteome</keyword>
<name>A0ABM8DG57_9GAMM</name>
<dbReference type="Pfam" id="PF13986">
    <property type="entry name" value="DUF4224"/>
    <property type="match status" value="1"/>
</dbReference>
<feature type="region of interest" description="Disordered" evidence="1">
    <location>
        <begin position="54"/>
        <end position="76"/>
    </location>
</feature>
<evidence type="ECO:0000259" key="2">
    <source>
        <dbReference type="Pfam" id="PF13986"/>
    </source>
</evidence>
<feature type="domain" description="DUF4224" evidence="2">
    <location>
        <begin position="6"/>
        <end position="50"/>
    </location>
</feature>
<dbReference type="RefSeq" id="WP_281779492.1">
    <property type="nucleotide sequence ID" value="NZ_AP027041.1"/>
</dbReference>